<evidence type="ECO:0000256" key="5">
    <source>
        <dbReference type="ARBA" id="ARBA00011881"/>
    </source>
</evidence>
<feature type="domain" description="Chitin-binding type-2" evidence="17">
    <location>
        <begin position="509"/>
        <end position="568"/>
    </location>
</feature>
<evidence type="ECO:0000256" key="11">
    <source>
        <dbReference type="ARBA" id="ARBA00022946"/>
    </source>
</evidence>
<dbReference type="PANTHER" id="PTHR48083:SF2">
    <property type="entry name" value="MEDIUM-CHAIN SPECIFIC ACYL-COA DEHYDROGENASE, MITOCHONDRIAL"/>
    <property type="match status" value="1"/>
</dbReference>
<dbReference type="InterPro" id="IPR006091">
    <property type="entry name" value="Acyl-CoA_Oxase/DH_mid-dom"/>
</dbReference>
<dbReference type="Proteomes" id="UP000030758">
    <property type="component" value="Unassembled WGS sequence"/>
</dbReference>
<dbReference type="GO" id="GO:0070991">
    <property type="term" value="F:medium-chain fatty acyl-CoA dehydrogenase activity"/>
    <property type="evidence" value="ECO:0007669"/>
    <property type="project" value="UniProtKB-EC"/>
</dbReference>
<protein>
    <recommendedName>
        <fullName evidence="7">Medium-chain specific acyl-CoA dehydrogenase, mitochondrial</fullName>
        <ecNumber evidence="6">1.3.8.7</ecNumber>
    </recommendedName>
</protein>
<dbReference type="InterPro" id="IPR009075">
    <property type="entry name" value="AcylCo_DH/oxidase_C"/>
</dbReference>
<evidence type="ECO:0000259" key="17">
    <source>
        <dbReference type="PROSITE" id="PS50940"/>
    </source>
</evidence>
<dbReference type="SMART" id="SM00494">
    <property type="entry name" value="ChtBD2"/>
    <property type="match status" value="9"/>
</dbReference>
<keyword evidence="9" id="KW-0274">FAD</keyword>
<accession>A0A085NHT9</accession>
<evidence type="ECO:0000256" key="9">
    <source>
        <dbReference type="ARBA" id="ARBA00022827"/>
    </source>
</evidence>
<comment type="subcellular location">
    <subcellularLocation>
        <location evidence="2">Mitochondrion matrix</location>
    </subcellularLocation>
</comment>
<dbReference type="GO" id="GO:0005759">
    <property type="term" value="C:mitochondrial matrix"/>
    <property type="evidence" value="ECO:0007669"/>
    <property type="project" value="UniProtKB-SubCell"/>
</dbReference>
<feature type="domain" description="Chitin-binding type-2" evidence="17">
    <location>
        <begin position="589"/>
        <end position="647"/>
    </location>
</feature>
<dbReference type="AlphaFoldDB" id="A0A085NHT9"/>
<gene>
    <name evidence="18" type="ORF">M514_06620</name>
</gene>
<dbReference type="SUPFAM" id="SSF56645">
    <property type="entry name" value="Acyl-CoA dehydrogenase NM domain-like"/>
    <property type="match status" value="1"/>
</dbReference>
<dbReference type="InterPro" id="IPR036250">
    <property type="entry name" value="AcylCo_DH-like_C"/>
</dbReference>
<dbReference type="EMBL" id="KL367499">
    <property type="protein sequence ID" value="KFD69035.1"/>
    <property type="molecule type" value="Genomic_DNA"/>
</dbReference>
<evidence type="ECO:0000256" key="13">
    <source>
        <dbReference type="ARBA" id="ARBA00023098"/>
    </source>
</evidence>
<feature type="domain" description="Chitin-binding type-2" evidence="17">
    <location>
        <begin position="273"/>
        <end position="332"/>
    </location>
</feature>
<evidence type="ECO:0000256" key="2">
    <source>
        <dbReference type="ARBA" id="ARBA00004305"/>
    </source>
</evidence>
<dbReference type="Gene3D" id="1.10.540.10">
    <property type="entry name" value="Acyl-CoA dehydrogenase/oxidase, N-terminal domain"/>
    <property type="match status" value="1"/>
</dbReference>
<evidence type="ECO:0000256" key="3">
    <source>
        <dbReference type="ARBA" id="ARBA00005198"/>
    </source>
</evidence>
<keyword evidence="14" id="KW-0496">Mitochondrion</keyword>
<dbReference type="InterPro" id="IPR037069">
    <property type="entry name" value="AcylCoA_DH/ox_N_sf"/>
</dbReference>
<dbReference type="Pfam" id="PF00441">
    <property type="entry name" value="Acyl-CoA_dh_1"/>
    <property type="match status" value="1"/>
</dbReference>
<dbReference type="GO" id="GO:0050660">
    <property type="term" value="F:flavin adenine dinucleotide binding"/>
    <property type="evidence" value="ECO:0007669"/>
    <property type="project" value="InterPro"/>
</dbReference>
<dbReference type="SUPFAM" id="SSF57625">
    <property type="entry name" value="Invertebrate chitin-binding proteins"/>
    <property type="match status" value="9"/>
</dbReference>
<comment type="catalytic activity">
    <reaction evidence="15">
        <text>a medium-chain 2,3-saturated fatty acyl-CoA + oxidized [electron-transfer flavoprotein] + H(+) = a medium-chain (2E)-enoyl-CoA + reduced [electron-transfer flavoprotein]</text>
        <dbReference type="Rhea" id="RHEA:14477"/>
        <dbReference type="Rhea" id="RHEA-COMP:10685"/>
        <dbReference type="Rhea" id="RHEA-COMP:10686"/>
        <dbReference type="ChEBI" id="CHEBI:15378"/>
        <dbReference type="ChEBI" id="CHEBI:57692"/>
        <dbReference type="ChEBI" id="CHEBI:58307"/>
        <dbReference type="ChEBI" id="CHEBI:83723"/>
        <dbReference type="ChEBI" id="CHEBI:83726"/>
        <dbReference type="EC" id="1.3.8.7"/>
    </reaction>
</comment>
<sequence length="1105" mass="120099">MSTFALTLRHFSQAQLLAVLSIISLFGLHASINHSDFLQKCAHIPDGNYPISPCSHHYLACTGGRGIIRVCPSGLVYNPVRNRCENKADVATCGISTTTTTTPLSDITTSTTEQQTFDCTGLLPGDYPLRANSCLQQYFTCDANSVGVVRVCPNDLYFDSVNRVCNFFGNIASCSGATAPQTTASTTLGPTLPPVEFDCSQRSDGFYPNPARQCSSIYYACTAGEARRLFCGSGLAYDVVTRACQSPDNTFACTGRTSTVTSPPTTITTQRSPIDCVTLPNGLYPNPENMCSRIFFACSDGIADRFVCPGELYFDPDTESCQRFNDIFACTGVTTTTTTTTLTTTTTPQSDVGFDCSSLADGLYPNPEEICSTFYFICSGSVARRQNCPSGLYYDPEIQRCNSFGNIFVCTGTRPTSTTTTIGTTVTSSPGLDCSNLANGLYPNPRSQCSPIYFYCTNGFTYERRCLGDLFFNPELRICDHYSDIFECTGTRSTPTTTPTPTTPQSDVPFNCAYLPNGNYPNPSQECSNMFFTCSNGKATIRTCPEETFFDPELRLCLKYSDVPACSGSPRTTTTATTTTALSDVTTPFFQCGNMPNGNYPLGACENTYVSCVDGQAIRRQCPPPNLFYDYTINECDYMYRVPGCGGERTTTPLSDVTVSTTTSAPSFDCSRLADGKYPNPDNPCYSDFYYVCAGGRTSRMNCPAGLIYDPTVQECRFQLSEEAKNYQSVALKFAKEEIIPKAAHYDQTAEYPWDLFKKAWNLGLTNSEIPEAYGGLNLSCLESAVVTEALSYGCTGVSTVIVANGLAEMPLILSGSEFLKKKYLGRMTAEPLIAAYCVTEPGAGSDVAAVKTKLTRKGNNYVLNGQKMWITNGGHANWFFVLARSNPDSSAPASKALTAVVVDGDAKGVVRGKKEMNMGQRCSDTRAITFEDVIVPKENLIGEEGMGFKIAMGAFDRTRPLVAAAAVGLAWRCLDEAVKYSLERKAFGKPIGEHQAVAFLLADMAIGIDTARLITYKAAWEVDQGRRNSYFASIAKAYSSDVANKCATDAVQIFGGNGFNSEYPVEKLMRDAKIYQIYEGTSQIQRIVIARQLFAQAKEHGGLA</sequence>
<dbReference type="GO" id="GO:0008061">
    <property type="term" value="F:chitin binding"/>
    <property type="evidence" value="ECO:0007669"/>
    <property type="project" value="InterPro"/>
</dbReference>
<keyword evidence="12" id="KW-0560">Oxidoreductase</keyword>
<feature type="domain" description="Chitin-binding type-2" evidence="17">
    <location>
        <begin position="667"/>
        <end position="726"/>
    </location>
</feature>
<dbReference type="Pfam" id="PF02770">
    <property type="entry name" value="Acyl-CoA_dh_M"/>
    <property type="match status" value="1"/>
</dbReference>
<feature type="domain" description="Chitin-binding type-2" evidence="17">
    <location>
        <begin position="38"/>
        <end position="95"/>
    </location>
</feature>
<dbReference type="Gene3D" id="1.20.140.10">
    <property type="entry name" value="Butyryl-CoA Dehydrogenase, subunit A, domain 3"/>
    <property type="match status" value="1"/>
</dbReference>
<dbReference type="FunFam" id="2.40.110.10:FF:000007">
    <property type="entry name" value="Medium-chain specific acyl-CoA dehydrogenase, mitochondrial"/>
    <property type="match status" value="1"/>
</dbReference>
<dbReference type="PROSITE" id="PS00072">
    <property type="entry name" value="ACYL_COA_DH_1"/>
    <property type="match status" value="1"/>
</dbReference>
<dbReference type="Gene3D" id="2.40.110.10">
    <property type="entry name" value="Butyryl-CoA Dehydrogenase, subunit A, domain 2"/>
    <property type="match status" value="1"/>
</dbReference>
<dbReference type="Pfam" id="PF02771">
    <property type="entry name" value="Acyl-CoA_dh_N"/>
    <property type="match status" value="1"/>
</dbReference>
<dbReference type="InterPro" id="IPR002557">
    <property type="entry name" value="Chitin-bd_dom"/>
</dbReference>
<evidence type="ECO:0000256" key="15">
    <source>
        <dbReference type="ARBA" id="ARBA00047882"/>
    </source>
</evidence>
<dbReference type="GO" id="GO:0051793">
    <property type="term" value="P:medium-chain fatty acid catabolic process"/>
    <property type="evidence" value="ECO:0007669"/>
    <property type="project" value="TreeGrafter"/>
</dbReference>
<evidence type="ECO:0000256" key="14">
    <source>
        <dbReference type="ARBA" id="ARBA00023128"/>
    </source>
</evidence>
<dbReference type="InterPro" id="IPR050741">
    <property type="entry name" value="Acyl-CoA_dehydrogenase"/>
</dbReference>
<keyword evidence="13" id="KW-0443">Lipid metabolism</keyword>
<feature type="domain" description="Chitin-binding type-2" evidence="17">
    <location>
        <begin position="431"/>
        <end position="490"/>
    </location>
</feature>
<dbReference type="InterPro" id="IPR013786">
    <property type="entry name" value="AcylCoA_DH/ox_N"/>
</dbReference>
<keyword evidence="11" id="KW-0809">Transit peptide</keyword>
<feature type="domain" description="Chitin-binding type-2" evidence="17">
    <location>
        <begin position="353"/>
        <end position="412"/>
    </location>
</feature>
<evidence type="ECO:0000256" key="12">
    <source>
        <dbReference type="ARBA" id="ARBA00023002"/>
    </source>
</evidence>
<evidence type="ECO:0000256" key="1">
    <source>
        <dbReference type="ARBA" id="ARBA00001974"/>
    </source>
</evidence>
<name>A0A085NHT9_9BILA</name>
<evidence type="ECO:0000256" key="6">
    <source>
        <dbReference type="ARBA" id="ARBA00012033"/>
    </source>
</evidence>
<evidence type="ECO:0000256" key="8">
    <source>
        <dbReference type="ARBA" id="ARBA00022630"/>
    </source>
</evidence>
<dbReference type="Gene3D" id="2.170.140.10">
    <property type="entry name" value="Chitin binding domain"/>
    <property type="match status" value="9"/>
</dbReference>
<keyword evidence="8" id="KW-0285">Flavoprotein</keyword>
<comment type="subunit">
    <text evidence="5">Homotetramer.</text>
</comment>
<dbReference type="GO" id="GO:0005576">
    <property type="term" value="C:extracellular region"/>
    <property type="evidence" value="ECO:0007669"/>
    <property type="project" value="InterPro"/>
</dbReference>
<comment type="cofactor">
    <cofactor evidence="1">
        <name>FAD</name>
        <dbReference type="ChEBI" id="CHEBI:57692"/>
    </cofactor>
</comment>
<evidence type="ECO:0000313" key="18">
    <source>
        <dbReference type="EMBL" id="KFD69035.1"/>
    </source>
</evidence>
<dbReference type="InterPro" id="IPR006089">
    <property type="entry name" value="Acyl-CoA_DH_CS"/>
</dbReference>
<dbReference type="InterPro" id="IPR046373">
    <property type="entry name" value="Acyl-CoA_Oxase/DH_mid-dom_sf"/>
</dbReference>
<dbReference type="FunFam" id="1.10.540.10:FF:000010">
    <property type="entry name" value="Medium-chain specific acyl-CoA dehydrogenase, mitochondrial"/>
    <property type="match status" value="1"/>
</dbReference>
<reference evidence="18" key="1">
    <citation type="journal article" date="2014" name="Nat. Genet.">
        <title>Genome and transcriptome of the porcine whipworm Trichuris suis.</title>
        <authorList>
            <person name="Jex A.R."/>
            <person name="Nejsum P."/>
            <person name="Schwarz E.M."/>
            <person name="Hu L."/>
            <person name="Young N.D."/>
            <person name="Hall R.S."/>
            <person name="Korhonen P.K."/>
            <person name="Liao S."/>
            <person name="Thamsborg S."/>
            <person name="Xia J."/>
            <person name="Xu P."/>
            <person name="Wang S."/>
            <person name="Scheerlinck J.P."/>
            <person name="Hofmann A."/>
            <person name="Sternberg P.W."/>
            <person name="Wang J."/>
            <person name="Gasser R.B."/>
        </authorList>
    </citation>
    <scope>NUCLEOTIDE SEQUENCE [LARGE SCALE GENOMIC DNA]</scope>
    <source>
        <strain evidence="18">DCEP-RM93F</strain>
    </source>
</reference>
<comment type="function">
    <text evidence="16">This enzyme is specific for acyl chain lengths of 4 to 16.</text>
</comment>
<proteinExistence type="inferred from homology"/>
<dbReference type="PROSITE" id="PS00073">
    <property type="entry name" value="ACYL_COA_DH_2"/>
    <property type="match status" value="1"/>
</dbReference>
<organism evidence="18">
    <name type="scientific">Trichuris suis</name>
    <name type="common">pig whipworm</name>
    <dbReference type="NCBI Taxonomy" id="68888"/>
    <lineage>
        <taxon>Eukaryota</taxon>
        <taxon>Metazoa</taxon>
        <taxon>Ecdysozoa</taxon>
        <taxon>Nematoda</taxon>
        <taxon>Enoplea</taxon>
        <taxon>Dorylaimia</taxon>
        <taxon>Trichinellida</taxon>
        <taxon>Trichuridae</taxon>
        <taxon>Trichuris</taxon>
    </lineage>
</organism>
<dbReference type="EC" id="1.3.8.7" evidence="6"/>
<feature type="domain" description="Chitin-binding type-2" evidence="17">
    <location>
        <begin position="196"/>
        <end position="255"/>
    </location>
</feature>
<dbReference type="PROSITE" id="PS50940">
    <property type="entry name" value="CHIT_BIND_II"/>
    <property type="match status" value="9"/>
</dbReference>
<keyword evidence="10" id="KW-0276">Fatty acid metabolism</keyword>
<comment type="similarity">
    <text evidence="4">Belongs to the acyl-CoA dehydrogenase family.</text>
</comment>
<comment type="pathway">
    <text evidence="3">Lipid metabolism; mitochondrial fatty acid beta-oxidation.</text>
</comment>
<feature type="domain" description="Chitin-binding type-2" evidence="17">
    <location>
        <begin position="116"/>
        <end position="176"/>
    </location>
</feature>
<evidence type="ECO:0000256" key="10">
    <source>
        <dbReference type="ARBA" id="ARBA00022832"/>
    </source>
</evidence>
<dbReference type="SUPFAM" id="SSF47203">
    <property type="entry name" value="Acyl-CoA dehydrogenase C-terminal domain-like"/>
    <property type="match status" value="1"/>
</dbReference>
<dbReference type="FunFam" id="1.20.140.10:FF:000011">
    <property type="entry name" value="Medium-chain specific acyl-CoA dehydrogenase, mitochondrial"/>
    <property type="match status" value="1"/>
</dbReference>
<evidence type="ECO:0000256" key="16">
    <source>
        <dbReference type="ARBA" id="ARBA00059733"/>
    </source>
</evidence>
<dbReference type="PANTHER" id="PTHR48083">
    <property type="entry name" value="MEDIUM-CHAIN SPECIFIC ACYL-COA DEHYDROGENASE, MITOCHONDRIAL-RELATED"/>
    <property type="match status" value="1"/>
</dbReference>
<dbReference type="InterPro" id="IPR009100">
    <property type="entry name" value="AcylCoA_DH/oxidase_NM_dom_sf"/>
</dbReference>
<dbReference type="Pfam" id="PF01607">
    <property type="entry name" value="CBM_14"/>
    <property type="match status" value="9"/>
</dbReference>
<evidence type="ECO:0000256" key="4">
    <source>
        <dbReference type="ARBA" id="ARBA00009347"/>
    </source>
</evidence>
<dbReference type="InterPro" id="IPR036508">
    <property type="entry name" value="Chitin-bd_dom_sf"/>
</dbReference>
<evidence type="ECO:0000256" key="7">
    <source>
        <dbReference type="ARBA" id="ARBA00019125"/>
    </source>
</evidence>